<evidence type="ECO:0000313" key="1">
    <source>
        <dbReference type="EMBL" id="CAF3342133.1"/>
    </source>
</evidence>
<proteinExistence type="predicted"/>
<dbReference type="Proteomes" id="UP000663838">
    <property type="component" value="Unassembled WGS sequence"/>
</dbReference>
<gene>
    <name evidence="1" type="ORF">KIK155_LOCUS2807</name>
    <name evidence="2" type="ORF">TOA249_LOCUS19961</name>
</gene>
<dbReference type="EMBL" id="CAJOBS010001597">
    <property type="protein sequence ID" value="CAF4745019.1"/>
    <property type="molecule type" value="Genomic_DNA"/>
</dbReference>
<organism evidence="2 3">
    <name type="scientific">Rotaria socialis</name>
    <dbReference type="NCBI Taxonomy" id="392032"/>
    <lineage>
        <taxon>Eukaryota</taxon>
        <taxon>Metazoa</taxon>
        <taxon>Spiralia</taxon>
        <taxon>Gnathifera</taxon>
        <taxon>Rotifera</taxon>
        <taxon>Eurotatoria</taxon>
        <taxon>Bdelloidea</taxon>
        <taxon>Philodinida</taxon>
        <taxon>Philodinidae</taxon>
        <taxon>Rotaria</taxon>
    </lineage>
</organism>
<dbReference type="AlphaFoldDB" id="A0A821L3G0"/>
<dbReference type="Proteomes" id="UP000663865">
    <property type="component" value="Unassembled WGS sequence"/>
</dbReference>
<protein>
    <submittedName>
        <fullName evidence="2">Uncharacterized protein</fullName>
    </submittedName>
</protein>
<name>A0A821L3G0_9BILA</name>
<reference evidence="2" key="1">
    <citation type="submission" date="2021-02" db="EMBL/GenBank/DDBJ databases">
        <authorList>
            <person name="Nowell W R."/>
        </authorList>
    </citation>
    <scope>NUCLEOTIDE SEQUENCE</scope>
</reference>
<comment type="caution">
    <text evidence="2">The sequence shown here is derived from an EMBL/GenBank/DDBJ whole genome shotgun (WGS) entry which is preliminary data.</text>
</comment>
<evidence type="ECO:0000313" key="2">
    <source>
        <dbReference type="EMBL" id="CAF4745019.1"/>
    </source>
</evidence>
<dbReference type="EMBL" id="CAJNYV010000103">
    <property type="protein sequence ID" value="CAF3342133.1"/>
    <property type="molecule type" value="Genomic_DNA"/>
</dbReference>
<evidence type="ECO:0000313" key="3">
    <source>
        <dbReference type="Proteomes" id="UP000663838"/>
    </source>
</evidence>
<sequence>MNSNTIDLNRKKQITSSSSFINNEQHGYQPATLQQNDHGRYAYLPTFPTESIHLNDYLLLDNVPVTRLVSHEINRRQQGVYISNVLVSTEKCDSSDGFTLSEQDTEELATRLHIDKSIITFNANQLRRICSFLLTLHESFRRTVLCKKDIALKEPILDSKQMALVLEFYLQIDVDLFYMKTCSFRGAEPRSKSEGLFCGNDEPQARYTFIPCGNLFCSCCHPIHNYNKIETWPVIDFASSSMHQFLNGYTTYLNCPATCTTSNLIYAMTCPCGHYDYVDSTAETLTDALAYHREHGNRIIHEKLTGSPLFRGSIMDPNGKQNEIANRMRLYQHSARCPVALRSFLDCNPIYWCFISVLWSEALAENSVHTRGTSDTDLLLLQVLTSTAVGNRRLANYLDCVPLSPAAYVFSNQQVKQQRSFFQQFISCTNDQLPYLTLDLYKVAIIAVLPDIRSIILRYIIETLFIIHAETKLNMICPIGIDAEKRYGRVYDLVWCANLKQPPISTTKSIQ</sequence>
<accession>A0A821L3G0</accession>